<dbReference type="SUPFAM" id="SSF47336">
    <property type="entry name" value="ACP-like"/>
    <property type="match status" value="1"/>
</dbReference>
<sequence>MPAGATRGIDRETLTRLLLEAIGLEEDADLQGDDADTPLLELGYDSLALLQVVGRIEAEFGLLVPDTAINDSATLGSLLASLQNARQAEGMVW</sequence>
<evidence type="ECO:0000313" key="4">
    <source>
        <dbReference type="EMBL" id="GAA1997786.1"/>
    </source>
</evidence>
<proteinExistence type="predicted"/>
<comment type="caution">
    <text evidence="4">The sequence shown here is derived from an EMBL/GenBank/DDBJ whole genome shotgun (WGS) entry which is preliminary data.</text>
</comment>
<dbReference type="RefSeq" id="WP_344661834.1">
    <property type="nucleotide sequence ID" value="NZ_BAAAQM010000061.1"/>
</dbReference>
<dbReference type="InterPro" id="IPR036736">
    <property type="entry name" value="ACP-like_sf"/>
</dbReference>
<keyword evidence="1" id="KW-0596">Phosphopantetheine</keyword>
<accession>A0ABN2T379</accession>
<evidence type="ECO:0000313" key="5">
    <source>
        <dbReference type="Proteomes" id="UP001499854"/>
    </source>
</evidence>
<reference evidence="4 5" key="1">
    <citation type="journal article" date="2019" name="Int. J. Syst. Evol. Microbiol.">
        <title>The Global Catalogue of Microorganisms (GCM) 10K type strain sequencing project: providing services to taxonomists for standard genome sequencing and annotation.</title>
        <authorList>
            <consortium name="The Broad Institute Genomics Platform"/>
            <consortium name="The Broad Institute Genome Sequencing Center for Infectious Disease"/>
            <person name="Wu L."/>
            <person name="Ma J."/>
        </authorList>
    </citation>
    <scope>NUCLEOTIDE SEQUENCE [LARGE SCALE GENOMIC DNA]</scope>
    <source>
        <strain evidence="4 5">JCM 16013</strain>
    </source>
</reference>
<dbReference type="EMBL" id="BAAAQM010000061">
    <property type="protein sequence ID" value="GAA1997786.1"/>
    <property type="molecule type" value="Genomic_DNA"/>
</dbReference>
<evidence type="ECO:0000256" key="2">
    <source>
        <dbReference type="ARBA" id="ARBA00022553"/>
    </source>
</evidence>
<dbReference type="Pfam" id="PF00550">
    <property type="entry name" value="PP-binding"/>
    <property type="match status" value="1"/>
</dbReference>
<keyword evidence="5" id="KW-1185">Reference proteome</keyword>
<protein>
    <recommendedName>
        <fullName evidence="3">Carrier domain-containing protein</fullName>
    </recommendedName>
</protein>
<dbReference type="Proteomes" id="UP001499854">
    <property type="component" value="Unassembled WGS sequence"/>
</dbReference>
<keyword evidence="2" id="KW-0597">Phosphoprotein</keyword>
<dbReference type="InterPro" id="IPR020806">
    <property type="entry name" value="PKS_PP-bd"/>
</dbReference>
<organism evidence="4 5">
    <name type="scientific">Catenulispora subtropica</name>
    <dbReference type="NCBI Taxonomy" id="450798"/>
    <lineage>
        <taxon>Bacteria</taxon>
        <taxon>Bacillati</taxon>
        <taxon>Actinomycetota</taxon>
        <taxon>Actinomycetes</taxon>
        <taxon>Catenulisporales</taxon>
        <taxon>Catenulisporaceae</taxon>
        <taxon>Catenulispora</taxon>
    </lineage>
</organism>
<dbReference type="Gene3D" id="1.10.1200.10">
    <property type="entry name" value="ACP-like"/>
    <property type="match status" value="1"/>
</dbReference>
<evidence type="ECO:0000256" key="1">
    <source>
        <dbReference type="ARBA" id="ARBA00022450"/>
    </source>
</evidence>
<evidence type="ECO:0000259" key="3">
    <source>
        <dbReference type="PROSITE" id="PS50075"/>
    </source>
</evidence>
<gene>
    <name evidence="4" type="ORF">GCM10009838_73800</name>
</gene>
<dbReference type="PROSITE" id="PS50075">
    <property type="entry name" value="CARRIER"/>
    <property type="match status" value="1"/>
</dbReference>
<dbReference type="InterPro" id="IPR009081">
    <property type="entry name" value="PP-bd_ACP"/>
</dbReference>
<dbReference type="InterPro" id="IPR006162">
    <property type="entry name" value="Ppantetheine_attach_site"/>
</dbReference>
<name>A0ABN2T379_9ACTN</name>
<dbReference type="PROSITE" id="PS00012">
    <property type="entry name" value="PHOSPHOPANTETHEINE"/>
    <property type="match status" value="1"/>
</dbReference>
<dbReference type="SMART" id="SM00823">
    <property type="entry name" value="PKS_PP"/>
    <property type="match status" value="1"/>
</dbReference>
<feature type="domain" description="Carrier" evidence="3">
    <location>
        <begin position="8"/>
        <end position="86"/>
    </location>
</feature>